<name>A0A370GWV5_9COXI</name>
<evidence type="ECO:0000313" key="2">
    <source>
        <dbReference type="Proteomes" id="UP000254720"/>
    </source>
</evidence>
<organism evidence="1 2">
    <name type="scientific">Aquicella lusitana</name>
    <dbReference type="NCBI Taxonomy" id="254246"/>
    <lineage>
        <taxon>Bacteria</taxon>
        <taxon>Pseudomonadati</taxon>
        <taxon>Pseudomonadota</taxon>
        <taxon>Gammaproteobacteria</taxon>
        <taxon>Legionellales</taxon>
        <taxon>Coxiellaceae</taxon>
        <taxon>Aquicella</taxon>
    </lineage>
</organism>
<proteinExistence type="predicted"/>
<dbReference type="Proteomes" id="UP000254720">
    <property type="component" value="Unassembled WGS sequence"/>
</dbReference>
<protein>
    <recommendedName>
        <fullName evidence="3">Glycosyl transferase family 1</fullName>
    </recommendedName>
</protein>
<dbReference type="EMBL" id="QQAX01000003">
    <property type="protein sequence ID" value="RDI48147.1"/>
    <property type="molecule type" value="Genomic_DNA"/>
</dbReference>
<dbReference type="Gene3D" id="3.40.50.2000">
    <property type="entry name" value="Glycogen Phosphorylase B"/>
    <property type="match status" value="1"/>
</dbReference>
<accession>A0A370GWV5</accession>
<gene>
    <name evidence="1" type="ORF">C8D86_103112</name>
</gene>
<comment type="caution">
    <text evidence="1">The sequence shown here is derived from an EMBL/GenBank/DDBJ whole genome shotgun (WGS) entry which is preliminary data.</text>
</comment>
<sequence>MDFFAAAKQLRTNKSILFVTSQLRQREIKMAHALKSLGWVVGLLYYNSTPFKPDGHFDFFLEVKSAKKAHKYAKMLAPRLVHVFSGAIDDYVLLFCHDKVAPVVIDLNDVFSPSLMDYCPERYSTTKEALALADGFCARDLQVKCAERLDHLKIPPQIIFFPEYCWNDRPVLTPKTSSDEIHIVSVGTISLETYGMYDCCYLELVKLILNQHIHFHIYPPWSYRKDHHLDPNVNFERDYAQFLELERNNPYLHIHDSLPAEQLIHELPQYDFGIISGGYEGFGQRYSHFKPEYVKSCYSGRIADYLDAHLPVLINEEVVFDYWLLKRYGVAIDLKGVEKSGFKAELQNVLKTTPIKTKVAAAKSTLSILNNAHRLANFYLETMQTRQISADHSSILKRLTRMIPRSLARIGNWGF</sequence>
<dbReference type="RefSeq" id="WP_114833623.1">
    <property type="nucleotide sequence ID" value="NZ_LR699114.1"/>
</dbReference>
<evidence type="ECO:0000313" key="1">
    <source>
        <dbReference type="EMBL" id="RDI48147.1"/>
    </source>
</evidence>
<evidence type="ECO:0008006" key="3">
    <source>
        <dbReference type="Google" id="ProtNLM"/>
    </source>
</evidence>
<dbReference type="AlphaFoldDB" id="A0A370GWV5"/>
<keyword evidence="2" id="KW-1185">Reference proteome</keyword>
<reference evidence="1 2" key="1">
    <citation type="submission" date="2018-07" db="EMBL/GenBank/DDBJ databases">
        <title>Genomic Encyclopedia of Type Strains, Phase IV (KMG-IV): sequencing the most valuable type-strain genomes for metagenomic binning, comparative biology and taxonomic classification.</title>
        <authorList>
            <person name="Goeker M."/>
        </authorList>
    </citation>
    <scope>NUCLEOTIDE SEQUENCE [LARGE SCALE GENOMIC DNA]</scope>
    <source>
        <strain evidence="1 2">DSM 16500</strain>
    </source>
</reference>